<feature type="chain" id="PRO_5045555060" evidence="1">
    <location>
        <begin position="21"/>
        <end position="102"/>
    </location>
</feature>
<dbReference type="InterPro" id="IPR048508">
    <property type="entry name" value="LDL"/>
</dbReference>
<sequence length="102" mass="10700">MHFAASIISLVGLAAPLAFAASCFPQGGCGSCASFQQLEDLKNNFCATKSNIANTPEQFNGQAHVQVFGGPIGSESLCQQAFDNIVDDCFTKKDGGDFNFNG</sequence>
<evidence type="ECO:0000256" key="1">
    <source>
        <dbReference type="SAM" id="SignalP"/>
    </source>
</evidence>
<name>A0ABR3XQC7_9EURO</name>
<keyword evidence="1" id="KW-0732">Signal</keyword>
<evidence type="ECO:0000313" key="3">
    <source>
        <dbReference type="Proteomes" id="UP001583193"/>
    </source>
</evidence>
<comment type="caution">
    <text evidence="2">The sequence shown here is derived from an EMBL/GenBank/DDBJ whole genome shotgun (WGS) entry which is preliminary data.</text>
</comment>
<organism evidence="2 3">
    <name type="scientific">Paecilomyces lecythidis</name>
    <dbReference type="NCBI Taxonomy" id="3004212"/>
    <lineage>
        <taxon>Eukaryota</taxon>
        <taxon>Fungi</taxon>
        <taxon>Dikarya</taxon>
        <taxon>Ascomycota</taxon>
        <taxon>Pezizomycotina</taxon>
        <taxon>Eurotiomycetes</taxon>
        <taxon>Eurotiomycetidae</taxon>
        <taxon>Eurotiales</taxon>
        <taxon>Thermoascaceae</taxon>
        <taxon>Paecilomyces</taxon>
    </lineage>
</organism>
<keyword evidence="3" id="KW-1185">Reference proteome</keyword>
<dbReference type="CDD" id="cd22811">
    <property type="entry name" value="agbl-like"/>
    <property type="match status" value="1"/>
</dbReference>
<dbReference type="EMBL" id="JAVDPF010000013">
    <property type="protein sequence ID" value="KAL1877792.1"/>
    <property type="molecule type" value="Genomic_DNA"/>
</dbReference>
<dbReference type="Proteomes" id="UP001583193">
    <property type="component" value="Unassembled WGS sequence"/>
</dbReference>
<protein>
    <submittedName>
        <fullName evidence="2">Alkaline ceramidase ydc1</fullName>
    </submittedName>
</protein>
<proteinExistence type="predicted"/>
<evidence type="ECO:0000313" key="2">
    <source>
        <dbReference type="EMBL" id="KAL1877792.1"/>
    </source>
</evidence>
<reference evidence="2 3" key="1">
    <citation type="journal article" date="2024" name="IMA Fungus">
        <title>IMA Genome - F19 : A genome assembly and annotation guide to empower mycologists, including annotated draft genome sequences of Ceratocystis pirilliformis, Diaporthe australafricana, Fusarium ophioides, Paecilomyces lecythidis, and Sporothrix stenoceras.</title>
        <authorList>
            <person name="Aylward J."/>
            <person name="Wilson A.M."/>
            <person name="Visagie C.M."/>
            <person name="Spraker J."/>
            <person name="Barnes I."/>
            <person name="Buitendag C."/>
            <person name="Ceriani C."/>
            <person name="Del Mar Angel L."/>
            <person name="du Plessis D."/>
            <person name="Fuchs T."/>
            <person name="Gasser K."/>
            <person name="Kramer D."/>
            <person name="Li W."/>
            <person name="Munsamy K."/>
            <person name="Piso A."/>
            <person name="Price J.L."/>
            <person name="Sonnekus B."/>
            <person name="Thomas C."/>
            <person name="van der Nest A."/>
            <person name="van Dijk A."/>
            <person name="van Heerden A."/>
            <person name="van Vuuren N."/>
            <person name="Yilmaz N."/>
            <person name="Duong T.A."/>
            <person name="van der Merwe N.A."/>
            <person name="Wingfield M.J."/>
            <person name="Wingfield B.D."/>
        </authorList>
    </citation>
    <scope>NUCLEOTIDE SEQUENCE [LARGE SCALE GENOMIC DNA]</scope>
    <source>
        <strain evidence="2 3">CMW 18167</strain>
    </source>
</reference>
<dbReference type="Pfam" id="PF21691">
    <property type="entry name" value="LDL"/>
    <property type="match status" value="1"/>
</dbReference>
<feature type="signal peptide" evidence="1">
    <location>
        <begin position="1"/>
        <end position="20"/>
    </location>
</feature>
<gene>
    <name evidence="2" type="primary">YDC1_2</name>
    <name evidence="2" type="ORF">Plec18167_004761</name>
</gene>
<accession>A0ABR3XQC7</accession>